<evidence type="ECO:0000313" key="2">
    <source>
        <dbReference type="Proteomes" id="UP000251431"/>
    </source>
</evidence>
<evidence type="ECO:0000313" key="1">
    <source>
        <dbReference type="EMBL" id="SPU40657.1"/>
    </source>
</evidence>
<name>A0A2X1A930_9BACI</name>
<sequence length="361" mass="42152">MGTSKQLCEKVFQLAKANGLKDESITYIDPNNPNSPGINIMNGTTDEVLQAFQMLINTFESPFIRASLHEHLFYYLSLLKEHKANQSITIDMLVNMYNDTQLVHIMHKKLKKRIELELPNEHGKVKQHDENDHWQLIKKVDKWFDDAIVPLKDDEDSRFMDTSEKYIKGLRTLLNDIVQSPFIRRMLFNPSAFNFEKHMEDVGRVVLVNLDKDKLPRWVRKTFLKNIQNAVFLRKHPTTFNHLIVDDADDLLYQEFLALITQSPLFKVNITLSISQLKTIEDRFGKDYVDMILINMRNRFYTGGLSIQDTKNVEEAYRLPTVTEQIGQFIYISPQIKACNVKPNFVKPEDFIESVVKVLEK</sequence>
<dbReference type="EMBL" id="UAQE01000007">
    <property type="protein sequence ID" value="SPU40657.1"/>
    <property type="molecule type" value="Genomic_DNA"/>
</dbReference>
<dbReference type="InterPro" id="IPR027417">
    <property type="entry name" value="P-loop_NTPase"/>
</dbReference>
<accession>A0A2X1A930</accession>
<dbReference type="Proteomes" id="UP000251431">
    <property type="component" value="Unassembled WGS sequence"/>
</dbReference>
<dbReference type="Gene3D" id="3.40.50.300">
    <property type="entry name" value="P-loop containing nucleotide triphosphate hydrolases"/>
    <property type="match status" value="1"/>
</dbReference>
<gene>
    <name evidence="1" type="ORF">NCTC7582_05201</name>
</gene>
<dbReference type="AlphaFoldDB" id="A0A2X1A930"/>
<proteinExistence type="predicted"/>
<protein>
    <submittedName>
        <fullName evidence="1">Conjugation protein, TraG/TraD family</fullName>
    </submittedName>
</protein>
<organism evidence="1 2">
    <name type="scientific">Lysinibacillus capsici</name>
    <dbReference type="NCBI Taxonomy" id="2115968"/>
    <lineage>
        <taxon>Bacteria</taxon>
        <taxon>Bacillati</taxon>
        <taxon>Bacillota</taxon>
        <taxon>Bacilli</taxon>
        <taxon>Bacillales</taxon>
        <taxon>Bacillaceae</taxon>
        <taxon>Lysinibacillus</taxon>
    </lineage>
</organism>
<reference evidence="1 2" key="1">
    <citation type="submission" date="2018-06" db="EMBL/GenBank/DDBJ databases">
        <authorList>
            <consortium name="Pathogen Informatics"/>
            <person name="Doyle S."/>
        </authorList>
    </citation>
    <scope>NUCLEOTIDE SEQUENCE [LARGE SCALE GENOMIC DNA]</scope>
    <source>
        <strain evidence="1 2">NCTC7582</strain>
    </source>
</reference>